<dbReference type="GO" id="GO:0016020">
    <property type="term" value="C:membrane"/>
    <property type="evidence" value="ECO:0007669"/>
    <property type="project" value="InterPro"/>
</dbReference>
<feature type="compositionally biased region" description="Polar residues" evidence="4">
    <location>
        <begin position="1122"/>
        <end position="1133"/>
    </location>
</feature>
<evidence type="ECO:0000256" key="1">
    <source>
        <dbReference type="ARBA" id="ARBA00005664"/>
    </source>
</evidence>
<reference evidence="8" key="1">
    <citation type="submission" date="2021-12" db="EMBL/GenBank/DDBJ databases">
        <title>Curvularia clavata genome.</title>
        <authorList>
            <person name="Cao Y."/>
        </authorList>
    </citation>
    <scope>NUCLEOTIDE SEQUENCE</scope>
    <source>
        <strain evidence="8">Yc1106</strain>
    </source>
</reference>
<feature type="transmembrane region" description="Helical" evidence="5">
    <location>
        <begin position="905"/>
        <end position="923"/>
    </location>
</feature>
<feature type="signal peptide" evidence="6">
    <location>
        <begin position="1"/>
        <end position="19"/>
    </location>
</feature>
<evidence type="ECO:0000259" key="7">
    <source>
        <dbReference type="PROSITE" id="PS51767"/>
    </source>
</evidence>
<feature type="region of interest" description="Disordered" evidence="4">
    <location>
        <begin position="667"/>
        <end position="690"/>
    </location>
</feature>
<evidence type="ECO:0000256" key="6">
    <source>
        <dbReference type="SAM" id="SignalP"/>
    </source>
</evidence>
<keyword evidence="9" id="KW-1185">Reference proteome</keyword>
<dbReference type="InterPro" id="IPR008630">
    <property type="entry name" value="Glyco_trans_34"/>
</dbReference>
<dbReference type="InterPro" id="IPR029044">
    <property type="entry name" value="Nucleotide-diphossugar_trans"/>
</dbReference>
<evidence type="ECO:0000313" key="8">
    <source>
        <dbReference type="EMBL" id="USP77067.1"/>
    </source>
</evidence>
<keyword evidence="3" id="KW-0808">Transferase</keyword>
<dbReference type="Gene3D" id="3.50.50.60">
    <property type="entry name" value="FAD/NAD(P)-binding domain"/>
    <property type="match status" value="2"/>
</dbReference>
<proteinExistence type="inferred from homology"/>
<evidence type="ECO:0000256" key="3">
    <source>
        <dbReference type="ARBA" id="ARBA00022679"/>
    </source>
</evidence>
<dbReference type="InterPro" id="IPR036188">
    <property type="entry name" value="FAD/NAD-bd_sf"/>
</dbReference>
<feature type="chain" id="PRO_5040297592" description="Peptidase A1 domain-containing protein" evidence="6">
    <location>
        <begin position="20"/>
        <end position="1629"/>
    </location>
</feature>
<keyword evidence="5" id="KW-0472">Membrane</keyword>
<dbReference type="EMBL" id="CP089276">
    <property type="protein sequence ID" value="USP77067.1"/>
    <property type="molecule type" value="Genomic_DNA"/>
</dbReference>
<feature type="region of interest" description="Disordered" evidence="4">
    <location>
        <begin position="1118"/>
        <end position="1138"/>
    </location>
</feature>
<feature type="transmembrane region" description="Helical" evidence="5">
    <location>
        <begin position="868"/>
        <end position="893"/>
    </location>
</feature>
<dbReference type="SUPFAM" id="SSF53448">
    <property type="entry name" value="Nucleotide-diphospho-sugar transferases"/>
    <property type="match status" value="1"/>
</dbReference>
<evidence type="ECO:0000313" key="9">
    <source>
        <dbReference type="Proteomes" id="UP001056012"/>
    </source>
</evidence>
<comment type="similarity">
    <text evidence="1">Belongs to the glycosyltransferase 34 family.</text>
</comment>
<dbReference type="PANTHER" id="PTHR38663">
    <property type="match status" value="1"/>
</dbReference>
<dbReference type="Proteomes" id="UP001056012">
    <property type="component" value="Chromosome 3"/>
</dbReference>
<feature type="transmembrane region" description="Helical" evidence="5">
    <location>
        <begin position="825"/>
        <end position="848"/>
    </location>
</feature>
<dbReference type="Gene3D" id="3.90.550.10">
    <property type="entry name" value="Spore Coat Polysaccharide Biosynthesis Protein SpsA, Chain A"/>
    <property type="match status" value="1"/>
</dbReference>
<dbReference type="VEuPathDB" id="FungiDB:yc1106_04341"/>
<keyword evidence="5" id="KW-0812">Transmembrane</keyword>
<evidence type="ECO:0000256" key="2">
    <source>
        <dbReference type="ARBA" id="ARBA00022676"/>
    </source>
</evidence>
<feature type="transmembrane region" description="Helical" evidence="5">
    <location>
        <begin position="796"/>
        <end position="813"/>
    </location>
</feature>
<keyword evidence="2" id="KW-0328">Glycosyltransferase</keyword>
<accession>A0A9Q8Z657</accession>
<dbReference type="SUPFAM" id="SSF50630">
    <property type="entry name" value="Acid proteases"/>
    <property type="match status" value="1"/>
</dbReference>
<dbReference type="GO" id="GO:0016757">
    <property type="term" value="F:glycosyltransferase activity"/>
    <property type="evidence" value="ECO:0007669"/>
    <property type="project" value="UniProtKB-KW"/>
</dbReference>
<dbReference type="InterPro" id="IPR021109">
    <property type="entry name" value="Peptidase_aspartic_dom_sf"/>
</dbReference>
<dbReference type="PANTHER" id="PTHR38663:SF1">
    <property type="entry name" value="L-ORNITHINE N(5)-MONOOXYGENASE"/>
    <property type="match status" value="1"/>
</dbReference>
<dbReference type="Pfam" id="PF05637">
    <property type="entry name" value="Glyco_transf_34"/>
    <property type="match status" value="1"/>
</dbReference>
<keyword evidence="5" id="KW-1133">Transmembrane helix</keyword>
<feature type="transmembrane region" description="Helical" evidence="5">
    <location>
        <begin position="708"/>
        <end position="728"/>
    </location>
</feature>
<organism evidence="8 9">
    <name type="scientific">Curvularia clavata</name>
    <dbReference type="NCBI Taxonomy" id="95742"/>
    <lineage>
        <taxon>Eukaryota</taxon>
        <taxon>Fungi</taxon>
        <taxon>Dikarya</taxon>
        <taxon>Ascomycota</taxon>
        <taxon>Pezizomycotina</taxon>
        <taxon>Dothideomycetes</taxon>
        <taxon>Pleosporomycetidae</taxon>
        <taxon>Pleosporales</taxon>
        <taxon>Pleosporineae</taxon>
        <taxon>Pleosporaceae</taxon>
        <taxon>Curvularia</taxon>
    </lineage>
</organism>
<dbReference type="FunFam" id="3.90.550.10:FF:000237">
    <property type="entry name" value="WGS project CABT00000000 data, contig 2.1"/>
    <property type="match status" value="1"/>
</dbReference>
<sequence>MLTFAKSVAILAFTSAVAAKPLPGDGAAFSLESRLVSRAPKHQLEHIVDVKRSLGVEVHPKLAEAAKQAAAKRNAHLVARKVTGTAFGKSPDPWDTEFIYPVQIAGKTFQLFMTTSSSELWVYSSAQPKNQTAGHQIYQINPAHKKPGLNFTIGYDGQSSQVEGDLYVDPVTVGGVTAKTTFGAATSAIADFTSDMTNDGILGIGVKQYNILGEFGTENTWFDNARPLLAKPLFAVAHTKGHGVFEFGFINQNKISGPIAWVDNKLEDYWDAYGFYAGGFSLGDPNAKVRSRKMNIHLNSGTDVSFTDPDIVKEWYSHIPGAVTIEEQGYTIPCNSKPPGWTVVIGGRKFFTPGCQLISQPVDDDGKVCLGGLQNIGGGVDFSLFGTNFFKGKYVIHDYANPKQIKLGFAMQPGSPARSRIGIVTAHFGEPKEHYQVALQTHLFHSLVHGTEVRVLCDPIVDDLWNKPAFILNLLMREMLKPERERLEWIEWVDRDTLILDQCRPISSFLPAEKARYESWWRYNTEEGQPQANATNLLVTADWNGLNNGVFLLRVNSWAIELFTAILAFRHYKPDINLPFTEQSAMEQVLGTSHFKEQTRYVPQYWFNAYEGAGAQSFEERDDLEGLKQFQARRGDYLVHFAGHSKKDEAILEWNDMLDRSGDVWEENRATANPGPPGPDASPRDNFGDLTNATTAPMASHLLQPEAGIFYAVCWIVVIVRLISRRLHRGSWKLLQLDDYLILVAMATDTVLMILMNQITKTSSNLIPPGDDISQYSEAEIKSRIYGSKLVLVVEQMQIITIWLVKACLLIMYNRMTMVLPQHKIVVATSIYVAVSFVVMEILYLGVWCRPFNQYWAVPPNSKQCSAATNHLITNAIFNISSDLIIICIPMPLLFKVRLPTKNKIVLGMIFCIGTFTIVAAALNKYYSFTHPFGTEWTIWYLRESYTAILCANLPLTYPLIQRIFHLRNWSSNTYDSPRPYVVSTNRAPLSSHNSAANWPAPRTQPLPLPRGFRDVFRRTESQEDINGGLGKQKEDRDPEFITSAIEMDDAESPEKNCEPYHTMHIHDVLIVGAGPAGLAAAARLREHTPSATFTDDEHQRYHWIKKHGRKMNIKDYRTNKDSLPTPSSTLDNSDCGCEHPASSEETIDMLVLDADGAEWMSKWKRLFKTFQIDFLRSPMFFHVDPADRDALLAYTYEEKRGKDLLPLPGIAGKEVSKHKKKKKMKQGRFLGGTPDVDERDRKDYFTPRTDLFEAHCSEVVRRYRLGTDMLRQENVKDIEYSEIAQFADVEHDSVISDDGSEDDRKIFRVTTDQGVRFAHVVILAVGPGNAPSLPTVPGLPSAHPHEGFSHAMHIKQFPAPHVMAKIKACQNTNMLIIGGGLTSIQLADLVIKRGVSKVWMLMRGPIKVKYFDMDLDWVAKFRNFNQAAFWSADTDEERWEMILAARNGGSMTPRYRKILDAHIAHGKVSLYTHTTLDSVSWDPASKTWTCETSSADVSLPSLDYIVFATGIQSDIRTIPSLQTIQKQHPIKYVGGLPCLNDDLMWNDDVPLFVTGRLASLRLGPGAPNLVGARVGAERIAWNVDDVLKKLGRSRHPVNDSGESDSGNEMETYAAARDNRFGTLVEMDE</sequence>
<dbReference type="InterPro" id="IPR033121">
    <property type="entry name" value="PEPTIDASE_A1"/>
</dbReference>
<protein>
    <recommendedName>
        <fullName evidence="7">Peptidase A1 domain-containing protein</fullName>
    </recommendedName>
</protein>
<dbReference type="Pfam" id="PF00026">
    <property type="entry name" value="Asp"/>
    <property type="match status" value="1"/>
</dbReference>
<evidence type="ECO:0000256" key="5">
    <source>
        <dbReference type="SAM" id="Phobius"/>
    </source>
</evidence>
<dbReference type="Pfam" id="PF20684">
    <property type="entry name" value="Fung_rhodopsin"/>
    <property type="match status" value="1"/>
</dbReference>
<dbReference type="SUPFAM" id="SSF51905">
    <property type="entry name" value="FAD/NAD(P)-binding domain"/>
    <property type="match status" value="2"/>
</dbReference>
<evidence type="ECO:0000256" key="4">
    <source>
        <dbReference type="SAM" id="MobiDB-lite"/>
    </source>
</evidence>
<name>A0A9Q8Z657_CURCL</name>
<keyword evidence="6" id="KW-0732">Signal</keyword>
<dbReference type="PROSITE" id="PS51767">
    <property type="entry name" value="PEPTIDASE_A1"/>
    <property type="match status" value="1"/>
</dbReference>
<dbReference type="OrthoDB" id="76038at2759"/>
<dbReference type="Gene3D" id="2.40.70.10">
    <property type="entry name" value="Acid Proteases"/>
    <property type="match status" value="2"/>
</dbReference>
<feature type="domain" description="Peptidase A1" evidence="7">
    <location>
        <begin position="98"/>
        <end position="410"/>
    </location>
</feature>
<dbReference type="InterPro" id="IPR049326">
    <property type="entry name" value="Rhodopsin_dom_fungi"/>
</dbReference>
<gene>
    <name evidence="8" type="ORF">yc1106_04341</name>
</gene>